<keyword evidence="1" id="KW-0472">Membrane</keyword>
<feature type="transmembrane region" description="Helical" evidence="1">
    <location>
        <begin position="12"/>
        <end position="39"/>
    </location>
</feature>
<keyword evidence="3" id="KW-1185">Reference proteome</keyword>
<proteinExistence type="predicted"/>
<accession>A0ABV8ZFM4</accession>
<keyword evidence="1" id="KW-1133">Transmembrane helix</keyword>
<dbReference type="RefSeq" id="WP_379797854.1">
    <property type="nucleotide sequence ID" value="NZ_JBHSFY010000006.1"/>
</dbReference>
<gene>
    <name evidence="2" type="ORF">ACFO3N_11515</name>
</gene>
<reference evidence="3" key="1">
    <citation type="journal article" date="2019" name="Int. J. Syst. Evol. Microbiol.">
        <title>The Global Catalogue of Microorganisms (GCM) 10K type strain sequencing project: providing services to taxonomists for standard genome sequencing and annotation.</title>
        <authorList>
            <consortium name="The Broad Institute Genomics Platform"/>
            <consortium name="The Broad Institute Genome Sequencing Center for Infectious Disease"/>
            <person name="Wu L."/>
            <person name="Ma J."/>
        </authorList>
    </citation>
    <scope>NUCLEOTIDE SEQUENCE [LARGE SCALE GENOMIC DNA]</scope>
    <source>
        <strain evidence="3">NBRC 103627</strain>
    </source>
</reference>
<evidence type="ECO:0000313" key="3">
    <source>
        <dbReference type="Proteomes" id="UP001596003"/>
    </source>
</evidence>
<evidence type="ECO:0000256" key="1">
    <source>
        <dbReference type="SAM" id="Phobius"/>
    </source>
</evidence>
<name>A0ABV8ZFM4_9FLAO</name>
<dbReference type="EMBL" id="JBHSFY010000006">
    <property type="protein sequence ID" value="MFC4477693.1"/>
    <property type="molecule type" value="Genomic_DNA"/>
</dbReference>
<keyword evidence="1" id="KW-0812">Transmembrane</keyword>
<sequence length="126" mass="14658">MNTHKKSSRRKWIIRLILMAIAIALFCTSIFGNIFSLIIEKEYFIPEQSSIFTFNETIGNEGSSDVWIYGEDYSNYYFNLSTFDNDVLFFPKKNINSCPGFNPKDVTTWCKVILSFNNGFNLSLYK</sequence>
<comment type="caution">
    <text evidence="2">The sequence shown here is derived from an EMBL/GenBank/DDBJ whole genome shotgun (WGS) entry which is preliminary data.</text>
</comment>
<protein>
    <submittedName>
        <fullName evidence="2">Uncharacterized protein</fullName>
    </submittedName>
</protein>
<dbReference type="Proteomes" id="UP001596003">
    <property type="component" value="Unassembled WGS sequence"/>
</dbReference>
<organism evidence="2 3">
    <name type="scientific">Flavobacterium chungangensis</name>
    <dbReference type="NCBI Taxonomy" id="2708132"/>
    <lineage>
        <taxon>Bacteria</taxon>
        <taxon>Pseudomonadati</taxon>
        <taxon>Bacteroidota</taxon>
        <taxon>Flavobacteriia</taxon>
        <taxon>Flavobacteriales</taxon>
        <taxon>Flavobacteriaceae</taxon>
        <taxon>Flavobacterium</taxon>
    </lineage>
</organism>
<evidence type="ECO:0000313" key="2">
    <source>
        <dbReference type="EMBL" id="MFC4477693.1"/>
    </source>
</evidence>